<feature type="transmembrane region" description="Helical" evidence="5">
    <location>
        <begin position="74"/>
        <end position="93"/>
    </location>
</feature>
<feature type="transmembrane region" description="Helical" evidence="5">
    <location>
        <begin position="279"/>
        <end position="298"/>
    </location>
</feature>
<keyword evidence="3 5" id="KW-1133">Transmembrane helix</keyword>
<feature type="transmembrane region" description="Helical" evidence="5">
    <location>
        <begin position="6"/>
        <end position="26"/>
    </location>
</feature>
<keyword evidence="4 5" id="KW-0472">Membrane</keyword>
<dbReference type="GO" id="GO:0005886">
    <property type="term" value="C:plasma membrane"/>
    <property type="evidence" value="ECO:0007669"/>
    <property type="project" value="UniProtKB-SubCell"/>
</dbReference>
<feature type="transmembrane region" description="Helical" evidence="5">
    <location>
        <begin position="159"/>
        <end position="180"/>
    </location>
</feature>
<evidence type="ECO:0000256" key="2">
    <source>
        <dbReference type="ARBA" id="ARBA00022692"/>
    </source>
</evidence>
<dbReference type="EMBL" id="JZRB01000003">
    <property type="protein sequence ID" value="KJV36908.1"/>
    <property type="molecule type" value="Genomic_DNA"/>
</dbReference>
<dbReference type="InterPro" id="IPR010096">
    <property type="entry name" value="NADH-Q_OxRdtase_suN/2"/>
</dbReference>
<feature type="transmembrane region" description="Helical" evidence="5">
    <location>
        <begin position="238"/>
        <end position="259"/>
    </location>
</feature>
<feature type="transmembrane region" description="Helical" evidence="5">
    <location>
        <begin position="375"/>
        <end position="398"/>
    </location>
</feature>
<proteinExistence type="inferred from homology"/>
<keyword evidence="5 8" id="KW-0830">Ubiquinone</keyword>
<dbReference type="InterPro" id="IPR001750">
    <property type="entry name" value="ND/Mrp_TM"/>
</dbReference>
<feature type="transmembrane region" description="Helical" evidence="5">
    <location>
        <begin position="200"/>
        <end position="217"/>
    </location>
</feature>
<dbReference type="NCBIfam" id="TIGR01770">
    <property type="entry name" value="NDH_I_N"/>
    <property type="match status" value="1"/>
</dbReference>
<comment type="subunit">
    <text evidence="5">NDH-1 is composed of 14 different subunits. Subunits NuoA, H, J, K, L, M, N constitute the membrane sector of the complex.</text>
</comment>
<reference evidence="8 9" key="1">
    <citation type="submission" date="2015-03" db="EMBL/GenBank/DDBJ databases">
        <title>Draft genome sequence of Luteibacter yeojuensis strain SU11.</title>
        <authorList>
            <person name="Sulaiman J."/>
            <person name="Priya K."/>
            <person name="Chan K.-G."/>
        </authorList>
    </citation>
    <scope>NUCLEOTIDE SEQUENCE [LARGE SCALE GENOMIC DNA]</scope>
    <source>
        <strain evidence="8 9">SU11</strain>
    </source>
</reference>
<dbReference type="EC" id="7.1.1.-" evidence="5"/>
<evidence type="ECO:0000313" key="8">
    <source>
        <dbReference type="EMBL" id="KJV36908.1"/>
    </source>
</evidence>
<evidence type="ECO:0000256" key="1">
    <source>
        <dbReference type="ARBA" id="ARBA00004127"/>
    </source>
</evidence>
<keyword evidence="5" id="KW-0520">NAD</keyword>
<comment type="subcellular location">
    <subcellularLocation>
        <location evidence="5">Cell membrane</location>
        <topology evidence="5">Multi-pass membrane protein</topology>
    </subcellularLocation>
    <subcellularLocation>
        <location evidence="1">Endomembrane system</location>
        <topology evidence="1">Multi-pass membrane protein</topology>
    </subcellularLocation>
    <subcellularLocation>
        <location evidence="6">Membrane</location>
        <topology evidence="6">Multi-pass membrane protein</topology>
    </subcellularLocation>
</comment>
<gene>
    <name evidence="5" type="primary">nuoN</name>
    <name evidence="8" type="ORF">VI08_01530</name>
</gene>
<evidence type="ECO:0000256" key="3">
    <source>
        <dbReference type="ARBA" id="ARBA00022989"/>
    </source>
</evidence>
<evidence type="ECO:0000259" key="7">
    <source>
        <dbReference type="Pfam" id="PF00361"/>
    </source>
</evidence>
<evidence type="ECO:0000256" key="6">
    <source>
        <dbReference type="RuleBase" id="RU000320"/>
    </source>
</evidence>
<dbReference type="OrthoDB" id="9768329at2"/>
<accession>A0A0F3L0A6</accession>
<evidence type="ECO:0000256" key="4">
    <source>
        <dbReference type="ARBA" id="ARBA00023136"/>
    </source>
</evidence>
<dbReference type="PATRIC" id="fig|345309.4.peg.2174"/>
<keyword evidence="5" id="KW-1278">Translocase</keyword>
<keyword evidence="5" id="KW-1003">Cell membrane</keyword>
<sequence length="486" mass="52095">MPGINDILILLPEAYLTVAACVLLVLDACLKAGQKGAVHWLSVLVLLVGAYLVVSGQPDGSITAFSGMFVRDGVAEVLKVFSLLLMAVIFIYARPYLKDRAIPFGEFYTLSIFATIGIMFLVSAGSLVTVYLGLELLTLSSYALVALNRDSRLSSEAAIKYFVLGALASGMLLYGMSMVYGATHSLDLHAIHAAIVGAEWHTLLLFGLVFMIVGIGFKLGAAPFHMWIPDVYQGSPTAVTVFIGSAQKLAAFAMAYRLLSTGMGDIAGGTTGLAPQWQLMLAVLAVLSLAIGNLVALVQTNLKRLLAYSTISHMGYLLVGMVNAGPEGYSASMFYAVSYALTSAAAFGMILVLSRAGFECEEIDDLKGLNQRSPWFAFMMLLVMFSLAGVPPLFGFFGKLLVLKAAMDAGFLWLAIAGAVFAIIGLYYYLRVVKVMYFDQPNEGTDVRATPDATSRIVLSLNAIALLVLGFTWSPLFAWCQRAFGG</sequence>
<dbReference type="NCBIfam" id="NF004442">
    <property type="entry name" value="PRK05777.1-5"/>
    <property type="match status" value="1"/>
</dbReference>
<protein>
    <recommendedName>
        <fullName evidence="5">NADH-quinone oxidoreductase subunit N</fullName>
        <ecNumber evidence="5">7.1.1.-</ecNumber>
    </recommendedName>
    <alternativeName>
        <fullName evidence="5">NADH dehydrogenase I subunit N</fullName>
    </alternativeName>
    <alternativeName>
        <fullName evidence="5">NDH-1 subunit N</fullName>
    </alternativeName>
</protein>
<keyword evidence="2 5" id="KW-0812">Transmembrane</keyword>
<dbReference type="Pfam" id="PF00361">
    <property type="entry name" value="Proton_antipo_M"/>
    <property type="match status" value="1"/>
</dbReference>
<evidence type="ECO:0000256" key="5">
    <source>
        <dbReference type="HAMAP-Rule" id="MF_00445"/>
    </source>
</evidence>
<feature type="transmembrane region" description="Helical" evidence="5">
    <location>
        <begin position="305"/>
        <end position="322"/>
    </location>
</feature>
<dbReference type="GO" id="GO:0008137">
    <property type="term" value="F:NADH dehydrogenase (ubiquinone) activity"/>
    <property type="evidence" value="ECO:0007669"/>
    <property type="project" value="InterPro"/>
</dbReference>
<comment type="function">
    <text evidence="5">NDH-1 shuttles electrons from NADH, via FMN and iron-sulfur (Fe-S) centers, to quinones in the respiratory chain. The immediate electron acceptor for the enzyme in this species is believed to be ubiquinone. Couples the redox reaction to proton translocation (for every two electrons transferred, four hydrogen ions are translocated across the cytoplasmic membrane), and thus conserves the redox energy in a proton gradient.</text>
</comment>
<dbReference type="HAMAP" id="MF_00445">
    <property type="entry name" value="NDH1_NuoN_1"/>
    <property type="match status" value="1"/>
</dbReference>
<keyword evidence="9" id="KW-1185">Reference proteome</keyword>
<feature type="domain" description="NADH:quinone oxidoreductase/Mrp antiporter transmembrane" evidence="7">
    <location>
        <begin position="124"/>
        <end position="424"/>
    </location>
</feature>
<dbReference type="GO" id="GO:0048038">
    <property type="term" value="F:quinone binding"/>
    <property type="evidence" value="ECO:0007669"/>
    <property type="project" value="UniProtKB-KW"/>
</dbReference>
<keyword evidence="5" id="KW-0813">Transport</keyword>
<name>A0A0F3L0A6_9GAMM</name>
<dbReference type="AlphaFoldDB" id="A0A0F3L0A6"/>
<feature type="transmembrane region" description="Helical" evidence="5">
    <location>
        <begin position="410"/>
        <end position="430"/>
    </location>
</feature>
<feature type="transmembrane region" description="Helical" evidence="5">
    <location>
        <begin position="38"/>
        <end position="54"/>
    </location>
</feature>
<comment type="catalytic activity">
    <reaction evidence="5">
        <text>a quinone + NADH + 5 H(+)(in) = a quinol + NAD(+) + 4 H(+)(out)</text>
        <dbReference type="Rhea" id="RHEA:57888"/>
        <dbReference type="ChEBI" id="CHEBI:15378"/>
        <dbReference type="ChEBI" id="CHEBI:24646"/>
        <dbReference type="ChEBI" id="CHEBI:57540"/>
        <dbReference type="ChEBI" id="CHEBI:57945"/>
        <dbReference type="ChEBI" id="CHEBI:132124"/>
    </reaction>
</comment>
<dbReference type="PANTHER" id="PTHR22773">
    <property type="entry name" value="NADH DEHYDROGENASE"/>
    <property type="match status" value="1"/>
</dbReference>
<comment type="similarity">
    <text evidence="5">Belongs to the complex I subunit 2 family.</text>
</comment>
<comment type="caution">
    <text evidence="8">The sequence shown here is derived from an EMBL/GenBank/DDBJ whole genome shotgun (WGS) entry which is preliminary data.</text>
</comment>
<feature type="transmembrane region" description="Helical" evidence="5">
    <location>
        <begin position="457"/>
        <end position="479"/>
    </location>
</feature>
<feature type="transmembrane region" description="Helical" evidence="5">
    <location>
        <begin position="334"/>
        <end position="354"/>
    </location>
</feature>
<evidence type="ECO:0000313" key="9">
    <source>
        <dbReference type="Proteomes" id="UP000033651"/>
    </source>
</evidence>
<dbReference type="GO" id="GO:0042773">
    <property type="term" value="P:ATP synthesis coupled electron transport"/>
    <property type="evidence" value="ECO:0007669"/>
    <property type="project" value="InterPro"/>
</dbReference>
<dbReference type="GO" id="GO:0012505">
    <property type="term" value="C:endomembrane system"/>
    <property type="evidence" value="ECO:0007669"/>
    <property type="project" value="UniProtKB-SubCell"/>
</dbReference>
<dbReference type="GO" id="GO:0050136">
    <property type="term" value="F:NADH dehydrogenase (quinone) (non-electrogenic) activity"/>
    <property type="evidence" value="ECO:0007669"/>
    <property type="project" value="UniProtKB-UniRule"/>
</dbReference>
<organism evidence="8 9">
    <name type="scientific">Luteibacter yeojuensis</name>
    <dbReference type="NCBI Taxonomy" id="345309"/>
    <lineage>
        <taxon>Bacteria</taxon>
        <taxon>Pseudomonadati</taxon>
        <taxon>Pseudomonadota</taxon>
        <taxon>Gammaproteobacteria</taxon>
        <taxon>Lysobacterales</taxon>
        <taxon>Rhodanobacteraceae</taxon>
        <taxon>Luteibacter</taxon>
    </lineage>
</organism>
<dbReference type="Proteomes" id="UP000033651">
    <property type="component" value="Unassembled WGS sequence"/>
</dbReference>
<keyword evidence="5" id="KW-0874">Quinone</keyword>
<dbReference type="RefSeq" id="WP_045827781.1">
    <property type="nucleotide sequence ID" value="NZ_JZRB01000003.1"/>
</dbReference>